<dbReference type="InterPro" id="IPR035906">
    <property type="entry name" value="MetI-like_sf"/>
</dbReference>
<comment type="subunit">
    <text evidence="2">The complex is composed of two ATP-binding proteins (ThiQ), two transmembrane proteins (ThiP) and a solute-binding protein (ThiB).</text>
</comment>
<dbReference type="GO" id="GO:0022857">
    <property type="term" value="F:transmembrane transporter activity"/>
    <property type="evidence" value="ECO:0007669"/>
    <property type="project" value="InterPro"/>
</dbReference>
<evidence type="ECO:0000256" key="5">
    <source>
        <dbReference type="ARBA" id="ARBA00022475"/>
    </source>
</evidence>
<dbReference type="OrthoDB" id="7066776at2"/>
<feature type="transmembrane region" description="Helical" evidence="11">
    <location>
        <begin position="330"/>
        <end position="354"/>
    </location>
</feature>
<evidence type="ECO:0000256" key="9">
    <source>
        <dbReference type="ARBA" id="ARBA00022989"/>
    </source>
</evidence>
<dbReference type="GO" id="GO:0015888">
    <property type="term" value="P:thiamine transport"/>
    <property type="evidence" value="ECO:0007669"/>
    <property type="project" value="InterPro"/>
</dbReference>
<dbReference type="AlphaFoldDB" id="A0A0A3B861"/>
<comment type="similarity">
    <text evidence="11">Belongs to the binding-protein-dependent transport system permease family.</text>
</comment>
<feature type="transmembrane region" description="Helical" evidence="11">
    <location>
        <begin position="135"/>
        <end position="157"/>
    </location>
</feature>
<evidence type="ECO:0000256" key="11">
    <source>
        <dbReference type="RuleBase" id="RU363032"/>
    </source>
</evidence>
<keyword evidence="5" id="KW-1003">Cell membrane</keyword>
<dbReference type="CDD" id="cd06261">
    <property type="entry name" value="TM_PBP2"/>
    <property type="match status" value="2"/>
</dbReference>
<dbReference type="SUPFAM" id="SSF161098">
    <property type="entry name" value="MetI-like"/>
    <property type="match status" value="2"/>
</dbReference>
<feature type="transmembrane region" description="Helical" evidence="11">
    <location>
        <begin position="509"/>
        <end position="525"/>
    </location>
</feature>
<evidence type="ECO:0000256" key="6">
    <source>
        <dbReference type="ARBA" id="ARBA00022519"/>
    </source>
</evidence>
<proteinExistence type="inferred from homology"/>
<evidence type="ECO:0000259" key="12">
    <source>
        <dbReference type="PROSITE" id="PS50928"/>
    </source>
</evidence>
<dbReference type="EMBL" id="JSUM01000014">
    <property type="protein sequence ID" value="KGQ69774.1"/>
    <property type="molecule type" value="Genomic_DNA"/>
</dbReference>
<evidence type="ECO:0000256" key="3">
    <source>
        <dbReference type="ARBA" id="ARBA00016947"/>
    </source>
</evidence>
<dbReference type="Pfam" id="PF00528">
    <property type="entry name" value="BPD_transp_1"/>
    <property type="match status" value="2"/>
</dbReference>
<comment type="subcellular location">
    <subcellularLocation>
        <location evidence="1">Cell inner membrane</location>
        <topology evidence="1">Multi-pass membrane protein</topology>
    </subcellularLocation>
    <subcellularLocation>
        <location evidence="11">Cell membrane</location>
        <topology evidence="11">Multi-pass membrane protein</topology>
    </subcellularLocation>
</comment>
<name>A0A0A3B861_9PAST</name>
<dbReference type="RefSeq" id="WP_034616634.1">
    <property type="nucleotide sequence ID" value="NZ_JSUM01000014.1"/>
</dbReference>
<evidence type="ECO:0000256" key="2">
    <source>
        <dbReference type="ARBA" id="ARBA00011650"/>
    </source>
</evidence>
<keyword evidence="7 11" id="KW-0812">Transmembrane</keyword>
<sequence>MIKSRLSLSDCLPGLAVVGVLLLFYANSLWQLLQHSLPDTWQALFKDPYFWHILKFSLWQALLSALLSVVIGLFTAHALFYRSFYGKRWLLKIFSLTFVLPVLVAVFGLIGIYGLSGWLTSLLDWLNIGWRPNFYGLNGILIAHLFFNLPLAGKIFLQTLHSIPHQQRQLAAQLNIRNGNFFRLIEFPYLCQQLAAVFCLIFMLCFTSFAIVLTLGGGPKYTTLEVAIFQAITFDFDLGKAATLALIQFGLCFILFQGKIYFTRHTTTTVSKRQPDYQPPRLNRTFRIIHTITLLFVALFVGLPLLNILYSGLSSPALWQMWQNPMLWQAMAYSLTLAPLAALLALVMSIALLLTARRLRWHHYRKTADNLLNSGMMILAIPTLVLAIGLFLLLQNVGFSTLHLFVIVALCNALIAMPFVLRILATPFQNNMQYYEKLCQSLGIRGWTRWRVIEWQQLRRPVRSAYAYAFALSLGDFTAIALFGNQDFSSLPRLLYQQLGHYHSQEADVTALILLLLCALIFLLIEKNYDSSQSSEL</sequence>
<feature type="transmembrane region" description="Helical" evidence="11">
    <location>
        <begin position="12"/>
        <end position="33"/>
    </location>
</feature>
<evidence type="ECO:0000256" key="4">
    <source>
        <dbReference type="ARBA" id="ARBA00022448"/>
    </source>
</evidence>
<keyword evidence="8" id="KW-0677">Repeat</keyword>
<protein>
    <recommendedName>
        <fullName evidence="3">Thiamine transport system permease protein ThiP</fullName>
    </recommendedName>
</protein>
<keyword evidence="4 11" id="KW-0813">Transport</keyword>
<dbReference type="InterPro" id="IPR005947">
    <property type="entry name" value="ThiP_ABC_transpt"/>
</dbReference>
<keyword evidence="14" id="KW-1185">Reference proteome</keyword>
<evidence type="ECO:0000256" key="1">
    <source>
        <dbReference type="ARBA" id="ARBA00004429"/>
    </source>
</evidence>
<keyword evidence="10 11" id="KW-0472">Membrane</keyword>
<keyword evidence="6" id="KW-0997">Cell inner membrane</keyword>
<feature type="transmembrane region" description="Helical" evidence="11">
    <location>
        <begin position="400"/>
        <end position="425"/>
    </location>
</feature>
<comment type="caution">
    <text evidence="13">The sequence shown here is derived from an EMBL/GenBank/DDBJ whole genome shotgun (WGS) entry which is preliminary data.</text>
</comment>
<dbReference type="STRING" id="505317.OA57_09040"/>
<reference evidence="13 14" key="1">
    <citation type="submission" date="2014-11" db="EMBL/GenBank/DDBJ databases">
        <title>Draft genome sequence of Chelonobacter oris 1662T, associated with respiratory disease in Hermann's Tortoises.</title>
        <authorList>
            <person name="Kudirkiene E."/>
            <person name="Hansen M.J."/>
            <person name="Bojesen A.M."/>
        </authorList>
    </citation>
    <scope>NUCLEOTIDE SEQUENCE [LARGE SCALE GENOMIC DNA]</scope>
    <source>
        <strain evidence="13 14">1662</strain>
    </source>
</reference>
<dbReference type="PANTHER" id="PTHR30183">
    <property type="entry name" value="MOLYBDENUM TRANSPORT SYSTEM PERMEASE PROTEIN MODB"/>
    <property type="match status" value="1"/>
</dbReference>
<gene>
    <name evidence="13" type="ORF">OA57_09040</name>
</gene>
<evidence type="ECO:0000256" key="8">
    <source>
        <dbReference type="ARBA" id="ARBA00022737"/>
    </source>
</evidence>
<organism evidence="13 14">
    <name type="scientific">Chelonobacter oris</name>
    <dbReference type="NCBI Taxonomy" id="505317"/>
    <lineage>
        <taxon>Bacteria</taxon>
        <taxon>Pseudomonadati</taxon>
        <taxon>Pseudomonadota</taxon>
        <taxon>Gammaproteobacteria</taxon>
        <taxon>Pasteurellales</taxon>
        <taxon>Pasteurellaceae</taxon>
        <taxon>Chelonobacter</taxon>
    </lineage>
</organism>
<dbReference type="NCBIfam" id="TIGR01253">
    <property type="entry name" value="thiP"/>
    <property type="match status" value="1"/>
</dbReference>
<dbReference type="Gene3D" id="1.10.3720.10">
    <property type="entry name" value="MetI-like"/>
    <property type="match status" value="2"/>
</dbReference>
<feature type="transmembrane region" description="Helical" evidence="11">
    <location>
        <begin position="288"/>
        <end position="310"/>
    </location>
</feature>
<dbReference type="PROSITE" id="PS50928">
    <property type="entry name" value="ABC_TM1"/>
    <property type="match status" value="2"/>
</dbReference>
<feature type="transmembrane region" description="Helical" evidence="11">
    <location>
        <begin position="53"/>
        <end position="81"/>
    </location>
</feature>
<feature type="domain" description="ABC transmembrane type-1" evidence="12">
    <location>
        <begin position="54"/>
        <end position="257"/>
    </location>
</feature>
<evidence type="ECO:0000313" key="13">
    <source>
        <dbReference type="EMBL" id="KGQ69774.1"/>
    </source>
</evidence>
<feature type="transmembrane region" description="Helical" evidence="11">
    <location>
        <begin position="238"/>
        <end position="256"/>
    </location>
</feature>
<evidence type="ECO:0000313" key="14">
    <source>
        <dbReference type="Proteomes" id="UP000030380"/>
    </source>
</evidence>
<dbReference type="Proteomes" id="UP000030380">
    <property type="component" value="Unassembled WGS sequence"/>
</dbReference>
<evidence type="ECO:0000256" key="7">
    <source>
        <dbReference type="ARBA" id="ARBA00022692"/>
    </source>
</evidence>
<feature type="transmembrane region" description="Helical" evidence="11">
    <location>
        <begin position="93"/>
        <end position="115"/>
    </location>
</feature>
<feature type="domain" description="ABC transmembrane type-1" evidence="12">
    <location>
        <begin position="331"/>
        <end position="525"/>
    </location>
</feature>
<keyword evidence="9 11" id="KW-1133">Transmembrane helix</keyword>
<dbReference type="InterPro" id="IPR000515">
    <property type="entry name" value="MetI-like"/>
</dbReference>
<accession>A0A0A3B861</accession>
<dbReference type="NCBIfam" id="NF006952">
    <property type="entry name" value="PRK09433.1-3"/>
    <property type="match status" value="1"/>
</dbReference>
<evidence type="ECO:0000256" key="10">
    <source>
        <dbReference type="ARBA" id="ARBA00023136"/>
    </source>
</evidence>
<feature type="transmembrane region" description="Helical" evidence="11">
    <location>
        <begin position="465"/>
        <end position="484"/>
    </location>
</feature>
<dbReference type="GO" id="GO:0005886">
    <property type="term" value="C:plasma membrane"/>
    <property type="evidence" value="ECO:0007669"/>
    <property type="project" value="UniProtKB-SubCell"/>
</dbReference>
<feature type="transmembrane region" description="Helical" evidence="11">
    <location>
        <begin position="375"/>
        <end position="394"/>
    </location>
</feature>
<feature type="transmembrane region" description="Helical" evidence="11">
    <location>
        <begin position="194"/>
        <end position="218"/>
    </location>
</feature>
<dbReference type="PANTHER" id="PTHR30183:SF9">
    <property type="entry name" value="THIAMINE TRANSPORT SYSTEM PERMEASE PROTEIN THIP"/>
    <property type="match status" value="1"/>
</dbReference>